<dbReference type="InterPro" id="IPR003593">
    <property type="entry name" value="AAA+_ATPase"/>
</dbReference>
<keyword evidence="6" id="KW-0010">Activator</keyword>
<name>A0ABT0BAX5_9SPHN</name>
<evidence type="ECO:0000256" key="8">
    <source>
        <dbReference type="PROSITE-ProRule" id="PRU00169"/>
    </source>
</evidence>
<dbReference type="Gene3D" id="1.10.8.60">
    <property type="match status" value="1"/>
</dbReference>
<reference evidence="11" key="1">
    <citation type="submission" date="2022-03" db="EMBL/GenBank/DDBJ databases">
        <title>Identification of a novel bacterium isolated from mangrove sediments.</title>
        <authorList>
            <person name="Pan X."/>
        </authorList>
    </citation>
    <scope>NUCLEOTIDE SEQUENCE</scope>
    <source>
        <strain evidence="11">B1949</strain>
    </source>
</reference>
<dbReference type="RefSeq" id="WP_244017455.1">
    <property type="nucleotide sequence ID" value="NZ_JALHLF010000009.1"/>
</dbReference>
<dbReference type="Pfam" id="PF25601">
    <property type="entry name" value="AAA_lid_14"/>
    <property type="match status" value="1"/>
</dbReference>
<accession>A0ABT0BAX5</accession>
<gene>
    <name evidence="11" type="ORF">MTR62_04675</name>
</gene>
<evidence type="ECO:0000256" key="4">
    <source>
        <dbReference type="ARBA" id="ARBA00023015"/>
    </source>
</evidence>
<feature type="domain" description="Response regulatory" evidence="10">
    <location>
        <begin position="5"/>
        <end position="120"/>
    </location>
</feature>
<feature type="modified residue" description="4-aspartylphosphate" evidence="8">
    <location>
        <position position="55"/>
    </location>
</feature>
<dbReference type="SUPFAM" id="SSF52540">
    <property type="entry name" value="P-loop containing nucleoside triphosphate hydrolases"/>
    <property type="match status" value="1"/>
</dbReference>
<dbReference type="InterPro" id="IPR002078">
    <property type="entry name" value="Sigma_54_int"/>
</dbReference>
<dbReference type="PROSITE" id="PS50045">
    <property type="entry name" value="SIGMA54_INTERACT_4"/>
    <property type="match status" value="1"/>
</dbReference>
<dbReference type="InterPro" id="IPR009057">
    <property type="entry name" value="Homeodomain-like_sf"/>
</dbReference>
<dbReference type="SMART" id="SM00382">
    <property type="entry name" value="AAA"/>
    <property type="match status" value="1"/>
</dbReference>
<dbReference type="Pfam" id="PF02954">
    <property type="entry name" value="HTH_8"/>
    <property type="match status" value="1"/>
</dbReference>
<keyword evidence="12" id="KW-1185">Reference proteome</keyword>
<evidence type="ECO:0000256" key="3">
    <source>
        <dbReference type="ARBA" id="ARBA00023012"/>
    </source>
</evidence>
<comment type="caution">
    <text evidence="11">The sequence shown here is derived from an EMBL/GenBank/DDBJ whole genome shotgun (WGS) entry which is preliminary data.</text>
</comment>
<dbReference type="InterPro" id="IPR002197">
    <property type="entry name" value="HTH_Fis"/>
</dbReference>
<dbReference type="InterPro" id="IPR011006">
    <property type="entry name" value="CheY-like_superfamily"/>
</dbReference>
<dbReference type="InterPro" id="IPR001789">
    <property type="entry name" value="Sig_transdc_resp-reg_receiver"/>
</dbReference>
<protein>
    <submittedName>
        <fullName evidence="11">Sigma-54 dependent transcriptional regulator</fullName>
    </submittedName>
</protein>
<dbReference type="InterPro" id="IPR058031">
    <property type="entry name" value="AAA_lid_NorR"/>
</dbReference>
<evidence type="ECO:0000259" key="10">
    <source>
        <dbReference type="PROSITE" id="PS50110"/>
    </source>
</evidence>
<dbReference type="Pfam" id="PF00072">
    <property type="entry name" value="Response_reg"/>
    <property type="match status" value="1"/>
</dbReference>
<keyword evidence="7" id="KW-0804">Transcription</keyword>
<dbReference type="PROSITE" id="PS00688">
    <property type="entry name" value="SIGMA54_INTERACT_3"/>
    <property type="match status" value="1"/>
</dbReference>
<dbReference type="Proteomes" id="UP001162881">
    <property type="component" value="Unassembled WGS sequence"/>
</dbReference>
<dbReference type="InterPro" id="IPR025943">
    <property type="entry name" value="Sigma_54_int_dom_ATP-bd_2"/>
</dbReference>
<evidence type="ECO:0000313" key="11">
    <source>
        <dbReference type="EMBL" id="MCJ2181998.1"/>
    </source>
</evidence>
<dbReference type="PROSITE" id="PS50110">
    <property type="entry name" value="RESPONSE_REGULATORY"/>
    <property type="match status" value="1"/>
</dbReference>
<dbReference type="PROSITE" id="PS00676">
    <property type="entry name" value="SIGMA54_INTERACT_2"/>
    <property type="match status" value="1"/>
</dbReference>
<keyword evidence="2" id="KW-0067">ATP-binding</keyword>
<dbReference type="SUPFAM" id="SSF46689">
    <property type="entry name" value="Homeodomain-like"/>
    <property type="match status" value="1"/>
</dbReference>
<dbReference type="InterPro" id="IPR025944">
    <property type="entry name" value="Sigma_54_int_dom_CS"/>
</dbReference>
<organism evidence="11 12">
    <name type="scientific">Novosphingobium organovorum</name>
    <dbReference type="NCBI Taxonomy" id="2930092"/>
    <lineage>
        <taxon>Bacteria</taxon>
        <taxon>Pseudomonadati</taxon>
        <taxon>Pseudomonadota</taxon>
        <taxon>Alphaproteobacteria</taxon>
        <taxon>Sphingomonadales</taxon>
        <taxon>Sphingomonadaceae</taxon>
        <taxon>Novosphingobium</taxon>
    </lineage>
</organism>
<dbReference type="Gene3D" id="3.40.50.300">
    <property type="entry name" value="P-loop containing nucleotide triphosphate hydrolases"/>
    <property type="match status" value="1"/>
</dbReference>
<dbReference type="Pfam" id="PF00158">
    <property type="entry name" value="Sigma54_activat"/>
    <property type="match status" value="1"/>
</dbReference>
<keyword evidence="5" id="KW-0238">DNA-binding</keyword>
<dbReference type="Gene3D" id="1.10.10.60">
    <property type="entry name" value="Homeodomain-like"/>
    <property type="match status" value="1"/>
</dbReference>
<evidence type="ECO:0000256" key="2">
    <source>
        <dbReference type="ARBA" id="ARBA00022840"/>
    </source>
</evidence>
<evidence type="ECO:0000313" key="12">
    <source>
        <dbReference type="Proteomes" id="UP001162881"/>
    </source>
</evidence>
<keyword evidence="4" id="KW-0805">Transcription regulation</keyword>
<evidence type="ECO:0000256" key="7">
    <source>
        <dbReference type="ARBA" id="ARBA00023163"/>
    </source>
</evidence>
<evidence type="ECO:0000259" key="9">
    <source>
        <dbReference type="PROSITE" id="PS50045"/>
    </source>
</evidence>
<dbReference type="PANTHER" id="PTHR32071:SF117">
    <property type="entry name" value="PTS-DEPENDENT DIHYDROXYACETONE KINASE OPERON REGULATORY PROTEIN-RELATED"/>
    <property type="match status" value="1"/>
</dbReference>
<feature type="domain" description="Sigma-54 factor interaction" evidence="9">
    <location>
        <begin position="144"/>
        <end position="373"/>
    </location>
</feature>
<evidence type="ECO:0000256" key="1">
    <source>
        <dbReference type="ARBA" id="ARBA00022741"/>
    </source>
</evidence>
<dbReference type="EMBL" id="JALHLF010000009">
    <property type="protein sequence ID" value="MCJ2181998.1"/>
    <property type="molecule type" value="Genomic_DNA"/>
</dbReference>
<dbReference type="SUPFAM" id="SSF52172">
    <property type="entry name" value="CheY-like"/>
    <property type="match status" value="1"/>
</dbReference>
<keyword evidence="8" id="KW-0597">Phosphoprotein</keyword>
<sequence>MSKARVLIVEDTRSLALAYSKQLELAGYLVKVAETGGAARTLLVSGARFDAVLLDLQLPDCDGLDMLAELSGLSELTKVIVATADGSIGRAVQATRLGAYDYLVKPIKPERLLTTLRNATQHAELQRHVEEARRDAERDHFHGFVGASPQMRALYRAIESVAHSRATVFITGESGSGKEVAAEAIHRSGPRKDRPFVAVNCGAIPEALLESELFGHRKGAFTGAIDNALGAARAANGGTLFLDELCEMDIKLQVKLLRFLQTGMVQPVGASAPEPVDVRVICATNRDPMLEVAEGRFREDLYYRLAVIPLHLPPLRERGEDVERIAEAFLERFTQEEGKRAGHFDATARETLRRHSWPGNVRELQNAVRRAVVMNPGPAFPLDVVGGAPVPGEPAVERAARPSGTSGAGLVDLAGLTLDEIERLAVDQAIRRADGNLPQAARALGVSPSTLYRKRERWQESRDEAPGACASRA</sequence>
<dbReference type="PANTHER" id="PTHR32071">
    <property type="entry name" value="TRANSCRIPTIONAL REGULATORY PROTEIN"/>
    <property type="match status" value="1"/>
</dbReference>
<evidence type="ECO:0000256" key="5">
    <source>
        <dbReference type="ARBA" id="ARBA00023125"/>
    </source>
</evidence>
<keyword evidence="1" id="KW-0547">Nucleotide-binding</keyword>
<keyword evidence="3" id="KW-0902">Two-component regulatory system</keyword>
<dbReference type="CDD" id="cd00009">
    <property type="entry name" value="AAA"/>
    <property type="match status" value="1"/>
</dbReference>
<dbReference type="InterPro" id="IPR027417">
    <property type="entry name" value="P-loop_NTPase"/>
</dbReference>
<dbReference type="Gene3D" id="3.40.50.2300">
    <property type="match status" value="1"/>
</dbReference>
<proteinExistence type="predicted"/>
<dbReference type="SMART" id="SM00448">
    <property type="entry name" value="REC"/>
    <property type="match status" value="1"/>
</dbReference>
<evidence type="ECO:0000256" key="6">
    <source>
        <dbReference type="ARBA" id="ARBA00023159"/>
    </source>
</evidence>